<name>A0A9Y2NIP6_9PSEU</name>
<comment type="cofactor">
    <cofactor evidence="1">
        <name>Zn(2+)</name>
        <dbReference type="ChEBI" id="CHEBI:29105"/>
    </cofactor>
</comment>
<dbReference type="InterPro" id="IPR011032">
    <property type="entry name" value="GroES-like_sf"/>
</dbReference>
<dbReference type="EMBL" id="CP127295">
    <property type="protein sequence ID" value="WIY00978.1"/>
    <property type="molecule type" value="Genomic_DNA"/>
</dbReference>
<gene>
    <name evidence="6" type="primary">tdh</name>
    <name evidence="6" type="ORF">QRX60_44195</name>
</gene>
<dbReference type="Gene3D" id="3.40.50.720">
    <property type="entry name" value="NAD(P)-binding Rossmann-like Domain"/>
    <property type="match status" value="1"/>
</dbReference>
<keyword evidence="3" id="KW-0862">Zinc</keyword>
<organism evidence="6 7">
    <name type="scientific">Amycolatopsis mongoliensis</name>
    <dbReference type="NCBI Taxonomy" id="715475"/>
    <lineage>
        <taxon>Bacteria</taxon>
        <taxon>Bacillati</taxon>
        <taxon>Actinomycetota</taxon>
        <taxon>Actinomycetes</taxon>
        <taxon>Pseudonocardiales</taxon>
        <taxon>Pseudonocardiaceae</taxon>
        <taxon>Amycolatopsis</taxon>
    </lineage>
</organism>
<dbReference type="PANTHER" id="PTHR43401:SF2">
    <property type="entry name" value="L-THREONINE 3-DEHYDROGENASE"/>
    <property type="match status" value="1"/>
</dbReference>
<evidence type="ECO:0000256" key="3">
    <source>
        <dbReference type="ARBA" id="ARBA00022833"/>
    </source>
</evidence>
<dbReference type="Gene3D" id="3.90.180.10">
    <property type="entry name" value="Medium-chain alcohol dehydrogenases, catalytic domain"/>
    <property type="match status" value="1"/>
</dbReference>
<dbReference type="InterPro" id="IPR050129">
    <property type="entry name" value="Zn_alcohol_dh"/>
</dbReference>
<accession>A0A9Y2NIP6</accession>
<proteinExistence type="predicted"/>
<dbReference type="SUPFAM" id="SSF51735">
    <property type="entry name" value="NAD(P)-binding Rossmann-fold domains"/>
    <property type="match status" value="1"/>
</dbReference>
<dbReference type="InterPro" id="IPR013149">
    <property type="entry name" value="ADH-like_C"/>
</dbReference>
<evidence type="ECO:0000256" key="2">
    <source>
        <dbReference type="ARBA" id="ARBA00022723"/>
    </source>
</evidence>
<dbReference type="Proteomes" id="UP001239397">
    <property type="component" value="Chromosome"/>
</dbReference>
<dbReference type="NCBIfam" id="NF003808">
    <property type="entry name" value="PRK05396.1"/>
    <property type="match status" value="1"/>
</dbReference>
<dbReference type="InterPro" id="IPR036291">
    <property type="entry name" value="NAD(P)-bd_dom_sf"/>
</dbReference>
<dbReference type="InterPro" id="IPR013154">
    <property type="entry name" value="ADH-like_N"/>
</dbReference>
<reference evidence="6 7" key="1">
    <citation type="submission" date="2023-06" db="EMBL/GenBank/DDBJ databases">
        <authorList>
            <person name="Oyuntsetseg B."/>
            <person name="Kim S.B."/>
        </authorList>
    </citation>
    <scope>NUCLEOTIDE SEQUENCE [LARGE SCALE GENOMIC DNA]</scope>
    <source>
        <strain evidence="6 7">4-36</strain>
    </source>
</reference>
<evidence type="ECO:0000259" key="5">
    <source>
        <dbReference type="SMART" id="SM00829"/>
    </source>
</evidence>
<dbReference type="KEGG" id="amog:QRX60_44195"/>
<dbReference type="EC" id="1.1.1.103" evidence="6"/>
<dbReference type="GO" id="GO:0008743">
    <property type="term" value="F:L-threonine 3-dehydrogenase activity"/>
    <property type="evidence" value="ECO:0007669"/>
    <property type="project" value="UniProtKB-EC"/>
</dbReference>
<evidence type="ECO:0000256" key="1">
    <source>
        <dbReference type="ARBA" id="ARBA00001947"/>
    </source>
</evidence>
<protein>
    <submittedName>
        <fullName evidence="6">L-threonine 3-dehydrogenase</fullName>
        <ecNumber evidence="6">1.1.1.103</ecNumber>
    </submittedName>
</protein>
<sequence>MTAAAATVTIAERVPATMRALLKDHAGPGLRLCEVSTPTPADGEVLVRVLRTGVCGTDLHIHRWDTWAARTIRPPLIPGHEFVGEVVAAAAGTGGLRIGQTVSAEGHLVCGNCRHCRHAERHLCPRTRGLGILRDGVFADYAVLPATAIWQHRPGVDLDTAVLFDPFGNAVHAAHTFPLRGKVVAITGAGPIGLMTIPVARYLGAHAVVVVEPSPHRRRLAQRQGATITCPGSADLARALRDLDRLDGFDVGMEMSGHPEALTELLAHMSCGGRVVVLGLPDRPVPTDWADISTRMLTVQGVSGRRIFDTWHQVSALLDAGIRPAAVVTHHFAAADHVEAFEVATSTTAGKVILVWTSERDAGYRA</sequence>
<dbReference type="InterPro" id="IPR020843">
    <property type="entry name" value="ER"/>
</dbReference>
<dbReference type="AlphaFoldDB" id="A0A9Y2NIP6"/>
<dbReference type="SUPFAM" id="SSF50129">
    <property type="entry name" value="GroES-like"/>
    <property type="match status" value="1"/>
</dbReference>
<evidence type="ECO:0000313" key="6">
    <source>
        <dbReference type="EMBL" id="WIY00978.1"/>
    </source>
</evidence>
<dbReference type="Pfam" id="PF08240">
    <property type="entry name" value="ADH_N"/>
    <property type="match status" value="1"/>
</dbReference>
<dbReference type="SMART" id="SM00829">
    <property type="entry name" value="PKS_ER"/>
    <property type="match status" value="1"/>
</dbReference>
<dbReference type="GO" id="GO:0046872">
    <property type="term" value="F:metal ion binding"/>
    <property type="evidence" value="ECO:0007669"/>
    <property type="project" value="UniProtKB-KW"/>
</dbReference>
<keyword evidence="4 6" id="KW-0560">Oxidoreductase</keyword>
<feature type="domain" description="Enoyl reductase (ER)" evidence="5">
    <location>
        <begin position="27"/>
        <end position="354"/>
    </location>
</feature>
<evidence type="ECO:0000313" key="7">
    <source>
        <dbReference type="Proteomes" id="UP001239397"/>
    </source>
</evidence>
<evidence type="ECO:0000256" key="4">
    <source>
        <dbReference type="ARBA" id="ARBA00023002"/>
    </source>
</evidence>
<keyword evidence="7" id="KW-1185">Reference proteome</keyword>
<dbReference type="Pfam" id="PF00107">
    <property type="entry name" value="ADH_zinc_N"/>
    <property type="match status" value="1"/>
</dbReference>
<keyword evidence="2" id="KW-0479">Metal-binding</keyword>
<dbReference type="PANTHER" id="PTHR43401">
    <property type="entry name" value="L-THREONINE 3-DEHYDROGENASE"/>
    <property type="match status" value="1"/>
</dbReference>